<dbReference type="AlphaFoldDB" id="A0AAV9NMC8"/>
<dbReference type="GeneID" id="89976080"/>
<dbReference type="EMBL" id="JAVRRD010000003">
    <property type="protein sequence ID" value="KAK5061373.1"/>
    <property type="molecule type" value="Genomic_DNA"/>
</dbReference>
<evidence type="ECO:0000313" key="3">
    <source>
        <dbReference type="Proteomes" id="UP001358417"/>
    </source>
</evidence>
<name>A0AAV9NMC8_9EURO</name>
<gene>
    <name evidence="2" type="ORF">LTR84_007915</name>
</gene>
<evidence type="ECO:0008006" key="4">
    <source>
        <dbReference type="Google" id="ProtNLM"/>
    </source>
</evidence>
<sequence>MAQAERDSLNGSSIDTMLRGLTDRPNVQATMILSKADGSIIRATGVIASDKQLSSNTTSQYQWSTSTSRQDEQLISKVTEQEPGNGAQQVEDPSRGKQEPVEILAASIFQFVNNATSLGLTLGSVSRNSGMTGAASYRDSSTSRQEASVEEEHPRSKDDEVQLLRLRTKYQEIIVFPDPNYICCVVQKVGKAGSNPG</sequence>
<evidence type="ECO:0000313" key="2">
    <source>
        <dbReference type="EMBL" id="KAK5061373.1"/>
    </source>
</evidence>
<proteinExistence type="predicted"/>
<comment type="caution">
    <text evidence="2">The sequence shown here is derived from an EMBL/GenBank/DDBJ whole genome shotgun (WGS) entry which is preliminary data.</text>
</comment>
<feature type="region of interest" description="Disordered" evidence="1">
    <location>
        <begin position="131"/>
        <end position="158"/>
    </location>
</feature>
<dbReference type="PANTHER" id="PTHR10779">
    <property type="entry name" value="DYNEIN LIGHT CHAIN ROADBLOCK"/>
    <property type="match status" value="1"/>
</dbReference>
<dbReference type="SUPFAM" id="SSF103196">
    <property type="entry name" value="Roadblock/LC7 domain"/>
    <property type="match status" value="1"/>
</dbReference>
<reference evidence="2 3" key="1">
    <citation type="submission" date="2023-08" db="EMBL/GenBank/DDBJ databases">
        <title>Black Yeasts Isolated from many extreme environments.</title>
        <authorList>
            <person name="Coleine C."/>
            <person name="Stajich J.E."/>
            <person name="Selbmann L."/>
        </authorList>
    </citation>
    <scope>NUCLEOTIDE SEQUENCE [LARGE SCALE GENOMIC DNA]</scope>
    <source>
        <strain evidence="2 3">CCFEE 5792</strain>
    </source>
</reference>
<accession>A0AAV9NMC8</accession>
<evidence type="ECO:0000256" key="1">
    <source>
        <dbReference type="SAM" id="MobiDB-lite"/>
    </source>
</evidence>
<dbReference type="Gene3D" id="3.30.450.30">
    <property type="entry name" value="Dynein light chain 2a, cytoplasmic"/>
    <property type="match status" value="1"/>
</dbReference>
<protein>
    <recommendedName>
        <fullName evidence="4">Roadblock/LAMTOR2 domain-containing protein</fullName>
    </recommendedName>
</protein>
<organism evidence="2 3">
    <name type="scientific">Exophiala bonariae</name>
    <dbReference type="NCBI Taxonomy" id="1690606"/>
    <lineage>
        <taxon>Eukaryota</taxon>
        <taxon>Fungi</taxon>
        <taxon>Dikarya</taxon>
        <taxon>Ascomycota</taxon>
        <taxon>Pezizomycotina</taxon>
        <taxon>Eurotiomycetes</taxon>
        <taxon>Chaetothyriomycetidae</taxon>
        <taxon>Chaetothyriales</taxon>
        <taxon>Herpotrichiellaceae</taxon>
        <taxon>Exophiala</taxon>
    </lineage>
</organism>
<dbReference type="RefSeq" id="XP_064710470.1">
    <property type="nucleotide sequence ID" value="XM_064851467.1"/>
</dbReference>
<dbReference type="Proteomes" id="UP001358417">
    <property type="component" value="Unassembled WGS sequence"/>
</dbReference>
<keyword evidence="3" id="KW-1185">Reference proteome</keyword>